<proteinExistence type="predicted"/>
<dbReference type="PANTHER" id="PTHR43685:SF2">
    <property type="entry name" value="GLYCOSYLTRANSFERASE 2-LIKE DOMAIN-CONTAINING PROTEIN"/>
    <property type="match status" value="1"/>
</dbReference>
<feature type="domain" description="Glycosyltransferase 2-like" evidence="2">
    <location>
        <begin position="5"/>
        <end position="143"/>
    </location>
</feature>
<reference evidence="3 4" key="1">
    <citation type="journal article" date="2017" name="Syst. Appl. Microbiol.">
        <title>Lebetimonas natsushimae sp. nov., a novel strictly anaerobic, moderately thermophilic chemoautotroph isolated from a deep-sea hydrothermal vent polychaete nest in the Mid-Okinawa Trough.</title>
        <authorList>
            <person name="Nagata R."/>
            <person name="Takaki Y."/>
            <person name="Tame A."/>
            <person name="Nunoura T."/>
            <person name="Muto H."/>
            <person name="Mino S."/>
            <person name="Sawayama S."/>
            <person name="Takai K."/>
            <person name="Nakagawa S."/>
        </authorList>
    </citation>
    <scope>NUCLEOTIDE SEQUENCE [LARGE SCALE GENOMIC DNA]</scope>
    <source>
        <strain evidence="3 4">HS1857</strain>
    </source>
</reference>
<dbReference type="SUPFAM" id="SSF53448">
    <property type="entry name" value="Nucleotide-diphospho-sugar transferases"/>
    <property type="match status" value="1"/>
</dbReference>
<dbReference type="Pfam" id="PF00535">
    <property type="entry name" value="Glycos_transf_2"/>
    <property type="match status" value="1"/>
</dbReference>
<keyword evidence="4" id="KW-1185">Reference proteome</keyword>
<sequence>MKNISVIIPAYNEGRNLSKSVLSFINQTVKPLEIIIVDDCSSDNTLNIAYELKYKYSKFNIKILKHNKNKGAGGARNTGLLEARGDIIVFAEADGEYSKLYLQKVLNILERNRNCFTGGGLRVCSNRNKTIWIEYWNSLFEARWILSKKLNIHKGGWVFYKQDIKNIGGYNESLKEGEDIELTNRLLKKGFKSIWIGNVFFKHREPETIIEVFKRFFKAGKNTYKFRKLQKRYYKDVILSILFVVFSPILMIFPHFFIIFKSETRIAQIRLIKKYKKKQNNILSVILFPYQFYFQKMSTALGIIVSFFYEVTKKNKGL</sequence>
<evidence type="ECO:0000256" key="1">
    <source>
        <dbReference type="SAM" id="Phobius"/>
    </source>
</evidence>
<dbReference type="InterPro" id="IPR050834">
    <property type="entry name" value="Glycosyltransf_2"/>
</dbReference>
<dbReference type="RefSeq" id="WP_096258035.1">
    <property type="nucleotide sequence ID" value="NZ_BDME01000001.1"/>
</dbReference>
<dbReference type="AlphaFoldDB" id="A0A292YBI8"/>
<evidence type="ECO:0000313" key="4">
    <source>
        <dbReference type="Proteomes" id="UP000217944"/>
    </source>
</evidence>
<protein>
    <recommendedName>
        <fullName evidence="2">Glycosyltransferase 2-like domain-containing protein</fullName>
    </recommendedName>
</protein>
<evidence type="ECO:0000313" key="3">
    <source>
        <dbReference type="EMBL" id="GAX86871.1"/>
    </source>
</evidence>
<comment type="caution">
    <text evidence="3">The sequence shown here is derived from an EMBL/GenBank/DDBJ whole genome shotgun (WGS) entry which is preliminary data.</text>
</comment>
<name>A0A292YBI8_9BACT</name>
<dbReference type="OrthoDB" id="5396343at2"/>
<feature type="transmembrane region" description="Helical" evidence="1">
    <location>
        <begin position="281"/>
        <end position="309"/>
    </location>
</feature>
<dbReference type="InterPro" id="IPR029044">
    <property type="entry name" value="Nucleotide-diphossugar_trans"/>
</dbReference>
<dbReference type="EMBL" id="BDME01000001">
    <property type="protein sequence ID" value="GAX86871.1"/>
    <property type="molecule type" value="Genomic_DNA"/>
</dbReference>
<dbReference type="InterPro" id="IPR001173">
    <property type="entry name" value="Glyco_trans_2-like"/>
</dbReference>
<dbReference type="Gene3D" id="3.90.550.10">
    <property type="entry name" value="Spore Coat Polysaccharide Biosynthesis Protein SpsA, Chain A"/>
    <property type="match status" value="1"/>
</dbReference>
<dbReference type="Proteomes" id="UP000217944">
    <property type="component" value="Unassembled WGS sequence"/>
</dbReference>
<feature type="transmembrane region" description="Helical" evidence="1">
    <location>
        <begin position="237"/>
        <end position="260"/>
    </location>
</feature>
<evidence type="ECO:0000259" key="2">
    <source>
        <dbReference type="Pfam" id="PF00535"/>
    </source>
</evidence>
<dbReference type="PANTHER" id="PTHR43685">
    <property type="entry name" value="GLYCOSYLTRANSFERASE"/>
    <property type="match status" value="1"/>
</dbReference>
<accession>A0A292YBI8</accession>
<organism evidence="3 4">
    <name type="scientific">Lebetimonas natsushimae</name>
    <dbReference type="NCBI Taxonomy" id="1936991"/>
    <lineage>
        <taxon>Bacteria</taxon>
        <taxon>Pseudomonadati</taxon>
        <taxon>Campylobacterota</taxon>
        <taxon>Epsilonproteobacteria</taxon>
        <taxon>Nautiliales</taxon>
        <taxon>Nautiliaceae</taxon>
        <taxon>Lebetimonas</taxon>
    </lineage>
</organism>
<keyword evidence="1" id="KW-1133">Transmembrane helix</keyword>
<keyword evidence="1" id="KW-0812">Transmembrane</keyword>
<keyword evidence="1" id="KW-0472">Membrane</keyword>
<gene>
    <name evidence="3" type="ORF">LNAT_P0166</name>
</gene>